<feature type="region of interest" description="Disordered" evidence="1">
    <location>
        <begin position="68"/>
        <end position="109"/>
    </location>
</feature>
<evidence type="ECO:0000313" key="3">
    <source>
        <dbReference type="Proteomes" id="UP000789595"/>
    </source>
</evidence>
<evidence type="ECO:0000256" key="1">
    <source>
        <dbReference type="SAM" id="MobiDB-lite"/>
    </source>
</evidence>
<dbReference type="AlphaFoldDB" id="A0A8J2S4Y1"/>
<comment type="caution">
    <text evidence="2">The sequence shown here is derived from an EMBL/GenBank/DDBJ whole genome shotgun (WGS) entry which is preliminary data.</text>
</comment>
<dbReference type="EMBL" id="CAKKNE010000001">
    <property type="protein sequence ID" value="CAH0364438.1"/>
    <property type="molecule type" value="Genomic_DNA"/>
</dbReference>
<reference evidence="2" key="1">
    <citation type="submission" date="2021-11" db="EMBL/GenBank/DDBJ databases">
        <authorList>
            <consortium name="Genoscope - CEA"/>
            <person name="William W."/>
        </authorList>
    </citation>
    <scope>NUCLEOTIDE SEQUENCE</scope>
</reference>
<evidence type="ECO:0000313" key="2">
    <source>
        <dbReference type="EMBL" id="CAH0364438.1"/>
    </source>
</evidence>
<name>A0A8J2S4Y1_9STRA</name>
<protein>
    <submittedName>
        <fullName evidence="2">Uncharacterized protein</fullName>
    </submittedName>
</protein>
<feature type="compositionally biased region" description="Acidic residues" evidence="1">
    <location>
        <begin position="71"/>
        <end position="84"/>
    </location>
</feature>
<proteinExistence type="predicted"/>
<accession>A0A8J2S4Y1</accession>
<sequence>MDMASLAATRLTAQAEALAAFYETRAALRRAGARGDLARPQRRYDPQPRWAAQAQYFSGLYREVRCLTTNGDDDDEDDVSDDGGDSGKVLSDEEVRFEPHPHPQKRYDPVDMQPRLELLFEEALVPHRDRDLFLSEWKRGRVDDQALSDHIKGLVMRRAHLREIMAALRAAREKQPPAPAPDPEPPKALVEVEPSTHVAGVLDPSRSRFFPRAPPLPGCVPVKRKERRLGVSAKFT</sequence>
<organism evidence="2 3">
    <name type="scientific">Pelagomonas calceolata</name>
    <dbReference type="NCBI Taxonomy" id="35677"/>
    <lineage>
        <taxon>Eukaryota</taxon>
        <taxon>Sar</taxon>
        <taxon>Stramenopiles</taxon>
        <taxon>Ochrophyta</taxon>
        <taxon>Pelagophyceae</taxon>
        <taxon>Pelagomonadales</taxon>
        <taxon>Pelagomonadaceae</taxon>
        <taxon>Pelagomonas</taxon>
    </lineage>
</organism>
<feature type="compositionally biased region" description="Basic and acidic residues" evidence="1">
    <location>
        <begin position="90"/>
        <end position="109"/>
    </location>
</feature>
<dbReference type="Proteomes" id="UP000789595">
    <property type="component" value="Unassembled WGS sequence"/>
</dbReference>
<gene>
    <name evidence="2" type="ORF">PECAL_1P07990</name>
</gene>
<keyword evidence="3" id="KW-1185">Reference proteome</keyword>